<evidence type="ECO:0000313" key="3">
    <source>
        <dbReference type="EMBL" id="EDW29443.1"/>
    </source>
</evidence>
<dbReference type="Proteomes" id="UP000008744">
    <property type="component" value="Unassembled WGS sequence"/>
</dbReference>
<feature type="region of interest" description="Disordered" evidence="1">
    <location>
        <begin position="61"/>
        <end position="82"/>
    </location>
</feature>
<keyword evidence="2" id="KW-1133">Transmembrane helix</keyword>
<dbReference type="OMA" id="QFHDQPE"/>
<name>B4GZL6_DROPE</name>
<organism evidence="4">
    <name type="scientific">Drosophila persimilis</name>
    <name type="common">Fruit fly</name>
    <dbReference type="NCBI Taxonomy" id="7234"/>
    <lineage>
        <taxon>Eukaryota</taxon>
        <taxon>Metazoa</taxon>
        <taxon>Ecdysozoa</taxon>
        <taxon>Arthropoda</taxon>
        <taxon>Hexapoda</taxon>
        <taxon>Insecta</taxon>
        <taxon>Pterygota</taxon>
        <taxon>Neoptera</taxon>
        <taxon>Endopterygota</taxon>
        <taxon>Diptera</taxon>
        <taxon>Brachycera</taxon>
        <taxon>Muscomorpha</taxon>
        <taxon>Ephydroidea</taxon>
        <taxon>Drosophilidae</taxon>
        <taxon>Drosophila</taxon>
        <taxon>Sophophora</taxon>
    </lineage>
</organism>
<sequence length="147" mass="16693">MSAPSRGALWKEEVIPKIRYYKRAPLNTRPDLDPDLDLTELNSEDAGLPAQFSGSTKPFREVAATGRRRRQGGPLHPGTLRNTLYPTVNQFHDQPENNAHPMDAGQVSPMAQFRELCRTLNRQYNLKLLFLLWVAVILVVILYVVLI</sequence>
<dbReference type="HOGENOM" id="CLU_1549251_0_0_1"/>
<feature type="transmembrane region" description="Helical" evidence="2">
    <location>
        <begin position="128"/>
        <end position="146"/>
    </location>
</feature>
<dbReference type="GO" id="GO:0005737">
    <property type="term" value="C:cytoplasm"/>
    <property type="evidence" value="ECO:0007669"/>
    <property type="project" value="EnsemblMetazoa"/>
</dbReference>
<dbReference type="GO" id="GO:0005654">
    <property type="term" value="C:nucleoplasm"/>
    <property type="evidence" value="ECO:0007669"/>
    <property type="project" value="EnsemblMetazoa"/>
</dbReference>
<dbReference type="AlphaFoldDB" id="B4GZL6"/>
<keyword evidence="4" id="KW-1185">Reference proteome</keyword>
<dbReference type="GO" id="GO:0016020">
    <property type="term" value="C:membrane"/>
    <property type="evidence" value="ECO:0007669"/>
    <property type="project" value="EnsemblMetazoa"/>
</dbReference>
<dbReference type="OrthoDB" id="8068829at2759"/>
<dbReference type="STRING" id="7234.B4GZL6"/>
<evidence type="ECO:0000313" key="4">
    <source>
        <dbReference type="Proteomes" id="UP000008744"/>
    </source>
</evidence>
<dbReference type="PhylomeDB" id="B4GZL6"/>
<dbReference type="GO" id="GO:0005635">
    <property type="term" value="C:nuclear envelope"/>
    <property type="evidence" value="ECO:0007669"/>
    <property type="project" value="EnsemblMetazoa"/>
</dbReference>
<accession>B4GZL6</accession>
<proteinExistence type="predicted"/>
<gene>
    <name evidence="3" type="primary">Dper\GL22834</name>
    <name evidence="3" type="ORF">Dper_GL22834</name>
</gene>
<keyword evidence="2" id="KW-0812">Transmembrane</keyword>
<reference evidence="3 4" key="1">
    <citation type="journal article" date="2007" name="Nature">
        <title>Evolution of genes and genomes on the Drosophila phylogeny.</title>
        <authorList>
            <consortium name="Drosophila 12 Genomes Consortium"/>
            <person name="Clark A.G."/>
            <person name="Eisen M.B."/>
            <person name="Smith D.R."/>
            <person name="Bergman C.M."/>
            <person name="Oliver B."/>
            <person name="Markow T.A."/>
            <person name="Kaufman T.C."/>
            <person name="Kellis M."/>
            <person name="Gelbart W."/>
            <person name="Iyer V.N."/>
            <person name="Pollard D.A."/>
            <person name="Sackton T.B."/>
            <person name="Larracuente A.M."/>
            <person name="Singh N.D."/>
            <person name="Abad J.P."/>
            <person name="Abt D.N."/>
            <person name="Adryan B."/>
            <person name="Aguade M."/>
            <person name="Akashi H."/>
            <person name="Anderson W.W."/>
            <person name="Aquadro C.F."/>
            <person name="Ardell D.H."/>
            <person name="Arguello R."/>
            <person name="Artieri C.G."/>
            <person name="Barbash D.A."/>
            <person name="Barker D."/>
            <person name="Barsanti P."/>
            <person name="Batterham P."/>
            <person name="Batzoglou S."/>
            <person name="Begun D."/>
            <person name="Bhutkar A."/>
            <person name="Blanco E."/>
            <person name="Bosak S.A."/>
            <person name="Bradley R.K."/>
            <person name="Brand A.D."/>
            <person name="Brent M.R."/>
            <person name="Brooks A.N."/>
            <person name="Brown R.H."/>
            <person name="Butlin R.K."/>
            <person name="Caggese C."/>
            <person name="Calvi B.R."/>
            <person name="Bernardo de Carvalho A."/>
            <person name="Caspi A."/>
            <person name="Castrezana S."/>
            <person name="Celniker S.E."/>
            <person name="Chang J.L."/>
            <person name="Chapple C."/>
            <person name="Chatterji S."/>
            <person name="Chinwalla A."/>
            <person name="Civetta A."/>
            <person name="Clifton S.W."/>
            <person name="Comeron J.M."/>
            <person name="Costello J.C."/>
            <person name="Coyne J.A."/>
            <person name="Daub J."/>
            <person name="David R.G."/>
            <person name="Delcher A.L."/>
            <person name="Delehaunty K."/>
            <person name="Do C.B."/>
            <person name="Ebling H."/>
            <person name="Edwards K."/>
            <person name="Eickbush T."/>
            <person name="Evans J.D."/>
            <person name="Filipski A."/>
            <person name="Findeiss S."/>
            <person name="Freyhult E."/>
            <person name="Fulton L."/>
            <person name="Fulton R."/>
            <person name="Garcia A.C."/>
            <person name="Gardiner A."/>
            <person name="Garfield D.A."/>
            <person name="Garvin B.E."/>
            <person name="Gibson G."/>
            <person name="Gilbert D."/>
            <person name="Gnerre S."/>
            <person name="Godfrey J."/>
            <person name="Good R."/>
            <person name="Gotea V."/>
            <person name="Gravely B."/>
            <person name="Greenberg A.J."/>
            <person name="Griffiths-Jones S."/>
            <person name="Gross S."/>
            <person name="Guigo R."/>
            <person name="Gustafson E.A."/>
            <person name="Haerty W."/>
            <person name="Hahn M.W."/>
            <person name="Halligan D.L."/>
            <person name="Halpern A.L."/>
            <person name="Halter G.M."/>
            <person name="Han M.V."/>
            <person name="Heger A."/>
            <person name="Hillier L."/>
            <person name="Hinrichs A.S."/>
            <person name="Holmes I."/>
            <person name="Hoskins R.A."/>
            <person name="Hubisz M.J."/>
            <person name="Hultmark D."/>
            <person name="Huntley M.A."/>
            <person name="Jaffe D.B."/>
            <person name="Jagadeeshan S."/>
            <person name="Jeck W.R."/>
            <person name="Johnson J."/>
            <person name="Jones C.D."/>
            <person name="Jordan W.C."/>
            <person name="Karpen G.H."/>
            <person name="Kataoka E."/>
            <person name="Keightley P.D."/>
            <person name="Kheradpour P."/>
            <person name="Kirkness E.F."/>
            <person name="Koerich L.B."/>
            <person name="Kristiansen K."/>
            <person name="Kudrna D."/>
            <person name="Kulathinal R.J."/>
            <person name="Kumar S."/>
            <person name="Kwok R."/>
            <person name="Lander E."/>
            <person name="Langley C.H."/>
            <person name="Lapoint R."/>
            <person name="Lazzaro B.P."/>
            <person name="Lee S.J."/>
            <person name="Levesque L."/>
            <person name="Li R."/>
            <person name="Lin C.F."/>
            <person name="Lin M.F."/>
            <person name="Lindblad-Toh K."/>
            <person name="Llopart A."/>
            <person name="Long M."/>
            <person name="Low L."/>
            <person name="Lozovsky E."/>
            <person name="Lu J."/>
            <person name="Luo M."/>
            <person name="Machado C.A."/>
            <person name="Makalowski W."/>
            <person name="Marzo M."/>
            <person name="Matsuda M."/>
            <person name="Matzkin L."/>
            <person name="McAllister B."/>
            <person name="McBride C.S."/>
            <person name="McKernan B."/>
            <person name="McKernan K."/>
            <person name="Mendez-Lago M."/>
            <person name="Minx P."/>
            <person name="Mollenhauer M.U."/>
            <person name="Montooth K."/>
            <person name="Mount S.M."/>
            <person name="Mu X."/>
            <person name="Myers E."/>
            <person name="Negre B."/>
            <person name="Newfeld S."/>
            <person name="Nielsen R."/>
            <person name="Noor M.A."/>
            <person name="O'Grady P."/>
            <person name="Pachter L."/>
            <person name="Papaceit M."/>
            <person name="Parisi M.J."/>
            <person name="Parisi M."/>
            <person name="Parts L."/>
            <person name="Pedersen J.S."/>
            <person name="Pesole G."/>
            <person name="Phillippy A.M."/>
            <person name="Ponting C.P."/>
            <person name="Pop M."/>
            <person name="Porcelli D."/>
            <person name="Powell J.R."/>
            <person name="Prohaska S."/>
            <person name="Pruitt K."/>
            <person name="Puig M."/>
            <person name="Quesneville H."/>
            <person name="Ram K.R."/>
            <person name="Rand D."/>
            <person name="Rasmussen M.D."/>
            <person name="Reed L.K."/>
            <person name="Reenan R."/>
            <person name="Reily A."/>
            <person name="Remington K.A."/>
            <person name="Rieger T.T."/>
            <person name="Ritchie M.G."/>
            <person name="Robin C."/>
            <person name="Rogers Y.H."/>
            <person name="Rohde C."/>
            <person name="Rozas J."/>
            <person name="Rubenfield M.J."/>
            <person name="Ruiz A."/>
            <person name="Russo S."/>
            <person name="Salzberg S.L."/>
            <person name="Sanchez-Gracia A."/>
            <person name="Saranga D.J."/>
            <person name="Sato H."/>
            <person name="Schaeffer S.W."/>
            <person name="Schatz M.C."/>
            <person name="Schlenke T."/>
            <person name="Schwartz R."/>
            <person name="Segarra C."/>
            <person name="Singh R.S."/>
            <person name="Sirot L."/>
            <person name="Sirota M."/>
            <person name="Sisneros N.B."/>
            <person name="Smith C.D."/>
            <person name="Smith T.F."/>
            <person name="Spieth J."/>
            <person name="Stage D.E."/>
            <person name="Stark A."/>
            <person name="Stephan W."/>
            <person name="Strausberg R.L."/>
            <person name="Strempel S."/>
            <person name="Sturgill D."/>
            <person name="Sutton G."/>
            <person name="Sutton G.G."/>
            <person name="Tao W."/>
            <person name="Teichmann S."/>
            <person name="Tobari Y.N."/>
            <person name="Tomimura Y."/>
            <person name="Tsolas J.M."/>
            <person name="Valente V.L."/>
            <person name="Venter E."/>
            <person name="Venter J.C."/>
            <person name="Vicario S."/>
            <person name="Vieira F.G."/>
            <person name="Vilella A.J."/>
            <person name="Villasante A."/>
            <person name="Walenz B."/>
            <person name="Wang J."/>
            <person name="Wasserman M."/>
            <person name="Watts T."/>
            <person name="Wilson D."/>
            <person name="Wilson R.K."/>
            <person name="Wing R.A."/>
            <person name="Wolfner M.F."/>
            <person name="Wong A."/>
            <person name="Wong G.K."/>
            <person name="Wu C.I."/>
            <person name="Wu G."/>
            <person name="Yamamoto D."/>
            <person name="Yang H.P."/>
            <person name="Yang S.P."/>
            <person name="Yorke J.A."/>
            <person name="Yoshida K."/>
            <person name="Zdobnov E."/>
            <person name="Zhang P."/>
            <person name="Zhang Y."/>
            <person name="Zimin A.V."/>
            <person name="Baldwin J."/>
            <person name="Abdouelleil A."/>
            <person name="Abdulkadir J."/>
            <person name="Abebe A."/>
            <person name="Abera B."/>
            <person name="Abreu J."/>
            <person name="Acer S.C."/>
            <person name="Aftuck L."/>
            <person name="Alexander A."/>
            <person name="An P."/>
            <person name="Anderson E."/>
            <person name="Anderson S."/>
            <person name="Arachi H."/>
            <person name="Azer M."/>
            <person name="Bachantsang P."/>
            <person name="Barry A."/>
            <person name="Bayul T."/>
            <person name="Berlin A."/>
            <person name="Bessette D."/>
            <person name="Bloom T."/>
            <person name="Blye J."/>
            <person name="Boguslavskiy L."/>
            <person name="Bonnet C."/>
            <person name="Boukhgalter B."/>
            <person name="Bourzgui I."/>
            <person name="Brown A."/>
            <person name="Cahill P."/>
            <person name="Channer S."/>
            <person name="Cheshatsang Y."/>
            <person name="Chuda L."/>
            <person name="Citroen M."/>
            <person name="Collymore A."/>
            <person name="Cooke P."/>
            <person name="Costello M."/>
            <person name="D'Aco K."/>
            <person name="Daza R."/>
            <person name="De Haan G."/>
            <person name="DeGray S."/>
            <person name="DeMaso C."/>
            <person name="Dhargay N."/>
            <person name="Dooley K."/>
            <person name="Dooley E."/>
            <person name="Doricent M."/>
            <person name="Dorje P."/>
            <person name="Dorjee K."/>
            <person name="Dupes A."/>
            <person name="Elong R."/>
            <person name="Falk J."/>
            <person name="Farina A."/>
            <person name="Faro S."/>
            <person name="Ferguson D."/>
            <person name="Fisher S."/>
            <person name="Foley C.D."/>
            <person name="Franke A."/>
            <person name="Friedrich D."/>
            <person name="Gadbois L."/>
            <person name="Gearin G."/>
            <person name="Gearin C.R."/>
            <person name="Giannoukos G."/>
            <person name="Goode T."/>
            <person name="Graham J."/>
            <person name="Grandbois E."/>
            <person name="Grewal S."/>
            <person name="Gyaltsen K."/>
            <person name="Hafez N."/>
            <person name="Hagos B."/>
            <person name="Hall J."/>
            <person name="Henson C."/>
            <person name="Hollinger A."/>
            <person name="Honan T."/>
            <person name="Huard M.D."/>
            <person name="Hughes L."/>
            <person name="Hurhula B."/>
            <person name="Husby M.E."/>
            <person name="Kamat A."/>
            <person name="Kanga B."/>
            <person name="Kashin S."/>
            <person name="Khazanovich D."/>
            <person name="Kisner P."/>
            <person name="Lance K."/>
            <person name="Lara M."/>
            <person name="Lee W."/>
            <person name="Lennon N."/>
            <person name="Letendre F."/>
            <person name="LeVine R."/>
            <person name="Lipovsky A."/>
            <person name="Liu X."/>
            <person name="Liu J."/>
            <person name="Liu S."/>
            <person name="Lokyitsang T."/>
            <person name="Lokyitsang Y."/>
            <person name="Lubonja R."/>
            <person name="Lui A."/>
            <person name="MacDonald P."/>
            <person name="Magnisalis V."/>
            <person name="Maru K."/>
            <person name="Matthews C."/>
            <person name="McCusker W."/>
            <person name="McDonough S."/>
            <person name="Mehta T."/>
            <person name="Meldrim J."/>
            <person name="Meneus L."/>
            <person name="Mihai O."/>
            <person name="Mihalev A."/>
            <person name="Mihova T."/>
            <person name="Mittelman R."/>
            <person name="Mlenga V."/>
            <person name="Montmayeur A."/>
            <person name="Mulrain L."/>
            <person name="Navidi A."/>
            <person name="Naylor J."/>
            <person name="Negash T."/>
            <person name="Nguyen T."/>
            <person name="Nguyen N."/>
            <person name="Nicol R."/>
            <person name="Norbu C."/>
            <person name="Norbu N."/>
            <person name="Novod N."/>
            <person name="O'Neill B."/>
            <person name="Osman S."/>
            <person name="Markiewicz E."/>
            <person name="Oyono O.L."/>
            <person name="Patti C."/>
            <person name="Phunkhang P."/>
            <person name="Pierre F."/>
            <person name="Priest M."/>
            <person name="Raghuraman S."/>
            <person name="Rege F."/>
            <person name="Reyes R."/>
            <person name="Rise C."/>
            <person name="Rogov P."/>
            <person name="Ross K."/>
            <person name="Ryan E."/>
            <person name="Settipalli S."/>
            <person name="Shea T."/>
            <person name="Sherpa N."/>
            <person name="Shi L."/>
            <person name="Shih D."/>
            <person name="Sparrow T."/>
            <person name="Spaulding J."/>
            <person name="Stalker J."/>
            <person name="Stange-Thomann N."/>
            <person name="Stavropoulos S."/>
            <person name="Stone C."/>
            <person name="Strader C."/>
            <person name="Tesfaye S."/>
            <person name="Thomson T."/>
            <person name="Thoulutsang Y."/>
            <person name="Thoulutsang D."/>
            <person name="Topham K."/>
            <person name="Topping I."/>
            <person name="Tsamla T."/>
            <person name="Vassiliev H."/>
            <person name="Vo A."/>
            <person name="Wangchuk T."/>
            <person name="Wangdi T."/>
            <person name="Weiand M."/>
            <person name="Wilkinson J."/>
            <person name="Wilson A."/>
            <person name="Yadav S."/>
            <person name="Young G."/>
            <person name="Yu Q."/>
            <person name="Zembek L."/>
            <person name="Zhong D."/>
            <person name="Zimmer A."/>
            <person name="Zwirko Z."/>
            <person name="Jaffe D.B."/>
            <person name="Alvarez P."/>
            <person name="Brockman W."/>
            <person name="Butler J."/>
            <person name="Chin C."/>
            <person name="Gnerre S."/>
            <person name="Grabherr M."/>
            <person name="Kleber M."/>
            <person name="Mauceli E."/>
            <person name="MacCallum I."/>
        </authorList>
    </citation>
    <scope>NUCLEOTIDE SEQUENCE [LARGE SCALE GENOMIC DNA]</scope>
    <source>
        <strain evidence="4">MSH-3 / Tucson 14011-0111.49</strain>
    </source>
</reference>
<dbReference type="EMBL" id="CH479199">
    <property type="protein sequence ID" value="EDW29443.1"/>
    <property type="molecule type" value="Genomic_DNA"/>
</dbReference>
<evidence type="ECO:0000256" key="1">
    <source>
        <dbReference type="SAM" id="MobiDB-lite"/>
    </source>
</evidence>
<keyword evidence="2" id="KW-0472">Membrane</keyword>
<protein>
    <submittedName>
        <fullName evidence="3">GL22834</fullName>
    </submittedName>
</protein>
<evidence type="ECO:0000256" key="2">
    <source>
        <dbReference type="SAM" id="Phobius"/>
    </source>
</evidence>